<dbReference type="GO" id="GO:0005829">
    <property type="term" value="C:cytosol"/>
    <property type="evidence" value="ECO:0007669"/>
    <property type="project" value="TreeGrafter"/>
</dbReference>
<reference evidence="3 4" key="1">
    <citation type="submission" date="2023-07" db="EMBL/GenBank/DDBJ databases">
        <title>Sequencing the genomes of 1000 actinobacteria strains.</title>
        <authorList>
            <person name="Klenk H.-P."/>
        </authorList>
    </citation>
    <scope>NUCLEOTIDE SEQUENCE [LARGE SCALE GENOMIC DNA]</scope>
    <source>
        <strain evidence="3 4">DSM 44709</strain>
    </source>
</reference>
<evidence type="ECO:0000256" key="1">
    <source>
        <dbReference type="ARBA" id="ARBA00022741"/>
    </source>
</evidence>
<organism evidence="3 4">
    <name type="scientific">Catenuloplanes indicus</name>
    <dbReference type="NCBI Taxonomy" id="137267"/>
    <lineage>
        <taxon>Bacteria</taxon>
        <taxon>Bacillati</taxon>
        <taxon>Actinomycetota</taxon>
        <taxon>Actinomycetes</taxon>
        <taxon>Micromonosporales</taxon>
        <taxon>Micromonosporaceae</taxon>
        <taxon>Catenuloplanes</taxon>
    </lineage>
</organism>
<dbReference type="GO" id="GO:0016887">
    <property type="term" value="F:ATP hydrolysis activity"/>
    <property type="evidence" value="ECO:0007669"/>
    <property type="project" value="TreeGrafter"/>
</dbReference>
<comment type="caution">
    <text evidence="3">The sequence shown here is derived from an EMBL/GenBank/DDBJ whole genome shotgun (WGS) entry which is preliminary data.</text>
</comment>
<evidence type="ECO:0000313" key="4">
    <source>
        <dbReference type="Proteomes" id="UP001240236"/>
    </source>
</evidence>
<sequence>MTILYEPSRQAAQHFGMLVGGDVRTAVSLDDVYALLNEDPDEQLVLMGPNTPLPEAVSLAARQRLARPSLGVVLLRHQLEVSVLAEAIRSGVREVADVNDPTNILAACARSQDLSRRMHGGLHAKTSERGDAVDGKVITVYAAKGGCGKTMLAANLAVALAGGGDKRVCLIDLDLTLGDVALMLQLSPERTIADAVPVADRIDETGLRTMVTNYCPGVDVLLAPVVPTIAEQISRDLVTEILYLTRGMYDYVVVDSPPVFNDHVLAALDSSHQYLLVATPAVTAIKNLRILLDTFDVLDYRKENRLVILNRADARLGVTPADIERVLRIPLTTQIPASRDVSISINRGVPIVLDSPAHPVSEAIRDLAAHRIGAGASTPKGLRSMLSRRGKR</sequence>
<dbReference type="InterPro" id="IPR027417">
    <property type="entry name" value="P-loop_NTPase"/>
</dbReference>
<dbReference type="EMBL" id="JAUSUZ010000001">
    <property type="protein sequence ID" value="MDQ0367705.1"/>
    <property type="molecule type" value="Genomic_DNA"/>
</dbReference>
<accession>A0AAE3W3J7</accession>
<evidence type="ECO:0000256" key="2">
    <source>
        <dbReference type="ARBA" id="ARBA00022840"/>
    </source>
</evidence>
<dbReference type="GO" id="GO:0051782">
    <property type="term" value="P:negative regulation of cell division"/>
    <property type="evidence" value="ECO:0007669"/>
    <property type="project" value="TreeGrafter"/>
</dbReference>
<dbReference type="InterPro" id="IPR033756">
    <property type="entry name" value="YlxH/NBP35"/>
</dbReference>
<dbReference type="InterPro" id="IPR050625">
    <property type="entry name" value="ParA/MinD_ATPase"/>
</dbReference>
<dbReference type="PANTHER" id="PTHR43384">
    <property type="entry name" value="SEPTUM SITE-DETERMINING PROTEIN MIND HOMOLOG, CHLOROPLASTIC-RELATED"/>
    <property type="match status" value="1"/>
</dbReference>
<dbReference type="SUPFAM" id="SSF52540">
    <property type="entry name" value="P-loop containing nucleoside triphosphate hydrolases"/>
    <property type="match status" value="1"/>
</dbReference>
<dbReference type="RefSeq" id="WP_307241918.1">
    <property type="nucleotide sequence ID" value="NZ_JAUSUZ010000001.1"/>
</dbReference>
<proteinExistence type="predicted"/>
<keyword evidence="1" id="KW-0547">Nucleotide-binding</keyword>
<dbReference type="GO" id="GO:0009898">
    <property type="term" value="C:cytoplasmic side of plasma membrane"/>
    <property type="evidence" value="ECO:0007669"/>
    <property type="project" value="TreeGrafter"/>
</dbReference>
<dbReference type="AlphaFoldDB" id="A0AAE3W3J7"/>
<gene>
    <name evidence="3" type="ORF">J2S42_004374</name>
</gene>
<name>A0AAE3W3J7_9ACTN</name>
<dbReference type="Proteomes" id="UP001240236">
    <property type="component" value="Unassembled WGS sequence"/>
</dbReference>
<evidence type="ECO:0000313" key="3">
    <source>
        <dbReference type="EMBL" id="MDQ0367705.1"/>
    </source>
</evidence>
<dbReference type="GO" id="GO:0005524">
    <property type="term" value="F:ATP binding"/>
    <property type="evidence" value="ECO:0007669"/>
    <property type="project" value="TreeGrafter"/>
</dbReference>
<protein>
    <submittedName>
        <fullName evidence="3">Pilus assembly protein CpaE</fullName>
    </submittedName>
</protein>
<dbReference type="PANTHER" id="PTHR43384:SF13">
    <property type="entry name" value="SLR0110 PROTEIN"/>
    <property type="match status" value="1"/>
</dbReference>
<keyword evidence="2" id="KW-0067">ATP-binding</keyword>
<dbReference type="Gene3D" id="3.40.50.300">
    <property type="entry name" value="P-loop containing nucleotide triphosphate hydrolases"/>
    <property type="match status" value="1"/>
</dbReference>
<keyword evidence="4" id="KW-1185">Reference proteome</keyword>
<dbReference type="Pfam" id="PF10609">
    <property type="entry name" value="ParA"/>
    <property type="match status" value="1"/>
</dbReference>